<comment type="caution">
    <text evidence="10">The sequence shown here is derived from an EMBL/GenBank/DDBJ whole genome shotgun (WGS) entry which is preliminary data.</text>
</comment>
<name>A0ABV4R5B3_9ACTN</name>
<feature type="transmembrane region" description="Helical" evidence="8">
    <location>
        <begin position="35"/>
        <end position="56"/>
    </location>
</feature>
<dbReference type="RefSeq" id="WP_371944179.1">
    <property type="nucleotide sequence ID" value="NZ_JAXCEH010000021.1"/>
</dbReference>
<feature type="transmembrane region" description="Helical" evidence="8">
    <location>
        <begin position="240"/>
        <end position="262"/>
    </location>
</feature>
<dbReference type="InterPro" id="IPR038770">
    <property type="entry name" value="Na+/solute_symporter_sf"/>
</dbReference>
<comment type="subcellular location">
    <subcellularLocation>
        <location evidence="1">Membrane</location>
        <topology evidence="1">Multi-pass membrane protein</topology>
    </subcellularLocation>
</comment>
<feature type="region of interest" description="Disordered" evidence="7">
    <location>
        <begin position="1"/>
        <end position="23"/>
    </location>
</feature>
<feature type="transmembrane region" description="Helical" evidence="8">
    <location>
        <begin position="168"/>
        <end position="187"/>
    </location>
</feature>
<dbReference type="Gene3D" id="1.20.1530.20">
    <property type="match status" value="1"/>
</dbReference>
<keyword evidence="3 8" id="KW-0812">Transmembrane</keyword>
<evidence type="ECO:0000256" key="5">
    <source>
        <dbReference type="ARBA" id="ARBA00023065"/>
    </source>
</evidence>
<evidence type="ECO:0000256" key="3">
    <source>
        <dbReference type="ARBA" id="ARBA00022692"/>
    </source>
</evidence>
<evidence type="ECO:0000256" key="6">
    <source>
        <dbReference type="ARBA" id="ARBA00023136"/>
    </source>
</evidence>
<keyword evidence="4 8" id="KW-1133">Transmembrane helix</keyword>
<dbReference type="InterPro" id="IPR050794">
    <property type="entry name" value="CPA2_transporter"/>
</dbReference>
<feature type="compositionally biased region" description="Gly residues" evidence="7">
    <location>
        <begin position="14"/>
        <end position="23"/>
    </location>
</feature>
<feature type="transmembrane region" description="Helical" evidence="8">
    <location>
        <begin position="309"/>
        <end position="334"/>
    </location>
</feature>
<feature type="transmembrane region" description="Helical" evidence="8">
    <location>
        <begin position="354"/>
        <end position="374"/>
    </location>
</feature>
<keyword evidence="6 8" id="KW-0472">Membrane</keyword>
<dbReference type="InterPro" id="IPR006153">
    <property type="entry name" value="Cation/H_exchanger_TM"/>
</dbReference>
<evidence type="ECO:0000256" key="8">
    <source>
        <dbReference type="SAM" id="Phobius"/>
    </source>
</evidence>
<dbReference type="EMBL" id="JAXCEH010000021">
    <property type="protein sequence ID" value="MFA1557433.1"/>
    <property type="molecule type" value="Genomic_DNA"/>
</dbReference>
<feature type="transmembrane region" description="Helical" evidence="8">
    <location>
        <begin position="207"/>
        <end position="228"/>
    </location>
</feature>
<keyword evidence="5" id="KW-0406">Ion transport</keyword>
<dbReference type="PANTHER" id="PTHR32468">
    <property type="entry name" value="CATION/H + ANTIPORTER"/>
    <property type="match status" value="1"/>
</dbReference>
<feature type="transmembrane region" description="Helical" evidence="8">
    <location>
        <begin position="130"/>
        <end position="156"/>
    </location>
</feature>
<dbReference type="Proteomes" id="UP001569904">
    <property type="component" value="Unassembled WGS sequence"/>
</dbReference>
<feature type="transmembrane region" description="Helical" evidence="8">
    <location>
        <begin position="386"/>
        <end position="405"/>
    </location>
</feature>
<evidence type="ECO:0000256" key="7">
    <source>
        <dbReference type="SAM" id="MobiDB-lite"/>
    </source>
</evidence>
<feature type="transmembrane region" description="Helical" evidence="8">
    <location>
        <begin position="274"/>
        <end position="297"/>
    </location>
</feature>
<gene>
    <name evidence="10" type="ORF">SM436_27450</name>
</gene>
<dbReference type="PANTHER" id="PTHR32468:SF0">
    <property type="entry name" value="K(+)_H(+) ANTIPORTER 1"/>
    <property type="match status" value="1"/>
</dbReference>
<evidence type="ECO:0000313" key="10">
    <source>
        <dbReference type="EMBL" id="MFA1557433.1"/>
    </source>
</evidence>
<accession>A0ABV4R5B3</accession>
<reference evidence="10 11" key="1">
    <citation type="submission" date="2023-11" db="EMBL/GenBank/DDBJ databases">
        <title>Actinomadura monticuli sp. nov., isolated from volcanic ash.</title>
        <authorList>
            <person name="Lee S.D."/>
            <person name="Yang H."/>
            <person name="Kim I.S."/>
        </authorList>
    </citation>
    <scope>NUCLEOTIDE SEQUENCE [LARGE SCALE GENOMIC DNA]</scope>
    <source>
        <strain evidence="10 11">DSM 45346</strain>
    </source>
</reference>
<proteinExistence type="predicted"/>
<feature type="domain" description="Cation/H+ exchanger transmembrane" evidence="9">
    <location>
        <begin position="86"/>
        <end position="470"/>
    </location>
</feature>
<evidence type="ECO:0000313" key="11">
    <source>
        <dbReference type="Proteomes" id="UP001569904"/>
    </source>
</evidence>
<evidence type="ECO:0000259" key="9">
    <source>
        <dbReference type="Pfam" id="PF00999"/>
    </source>
</evidence>
<keyword evidence="2" id="KW-0813">Transport</keyword>
<protein>
    <submittedName>
        <fullName evidence="10">Cation:proton antiporter</fullName>
    </submittedName>
</protein>
<sequence length="494" mass="50238">MVDQKARAKAGAGDASGSGGGGGGRTRRLASFLSVYVLLVLVPAAVIVVLLAGGGLGGEAAHSSVRPTPGGTGHSVSRFLLAVAAVLVAGWVMGALFERMRQPRVVGEICAGILLGPSFLGAAWPGAANLLFPAAVLSHVAVLSQLGLVLFMFVAGAELRPALLRGQVRVVFMVSHAGIAVPFALGVALSPSLYSEFAGTEASPTTFALFLGLALSITALPVLARILVDREMQDVRLGALSLGSAAVGDVTAWCLLAGAVAMAGNASPVEALRVLAWTLLFVLVLVGVVRPMLGRLVSAGAVTGPSDEALFALLVGGALLAATATEYIGLHAVFGAFAFGTAVPRGSEQLARVLGRLETLTLFLLPLFFVQVGLRTDLGAGGWRPATLLATLLVCAVAIAGKLASTGAAARAAGLPWRDAAAVGVLMNCRGVTELVILDICLELRVIGSSLYSGLVVMALATTAMTSPILDLLERSRPDGGASRHKDGADVRPL</sequence>
<evidence type="ECO:0000256" key="4">
    <source>
        <dbReference type="ARBA" id="ARBA00022989"/>
    </source>
</evidence>
<keyword evidence="11" id="KW-1185">Reference proteome</keyword>
<evidence type="ECO:0000256" key="1">
    <source>
        <dbReference type="ARBA" id="ARBA00004141"/>
    </source>
</evidence>
<dbReference type="Pfam" id="PF00999">
    <property type="entry name" value="Na_H_Exchanger"/>
    <property type="match status" value="1"/>
</dbReference>
<feature type="transmembrane region" description="Helical" evidence="8">
    <location>
        <begin position="76"/>
        <end position="98"/>
    </location>
</feature>
<organism evidence="10 11">
    <name type="scientific">Actinomadura chokoriensis</name>
    <dbReference type="NCBI Taxonomy" id="454156"/>
    <lineage>
        <taxon>Bacteria</taxon>
        <taxon>Bacillati</taxon>
        <taxon>Actinomycetota</taxon>
        <taxon>Actinomycetes</taxon>
        <taxon>Streptosporangiales</taxon>
        <taxon>Thermomonosporaceae</taxon>
        <taxon>Actinomadura</taxon>
    </lineage>
</organism>
<evidence type="ECO:0000256" key="2">
    <source>
        <dbReference type="ARBA" id="ARBA00022448"/>
    </source>
</evidence>
<feature type="transmembrane region" description="Helical" evidence="8">
    <location>
        <begin position="105"/>
        <end position="124"/>
    </location>
</feature>